<dbReference type="PaxDb" id="2903-EOD08583"/>
<dbReference type="RefSeq" id="XP_005761012.1">
    <property type="nucleotide sequence ID" value="XM_005760955.1"/>
</dbReference>
<reference evidence="4" key="1">
    <citation type="journal article" date="2013" name="Nature">
        <title>Pan genome of the phytoplankton Emiliania underpins its global distribution.</title>
        <authorList>
            <person name="Read B.A."/>
            <person name="Kegel J."/>
            <person name="Klute M.J."/>
            <person name="Kuo A."/>
            <person name="Lefebvre S.C."/>
            <person name="Maumus F."/>
            <person name="Mayer C."/>
            <person name="Miller J."/>
            <person name="Monier A."/>
            <person name="Salamov A."/>
            <person name="Young J."/>
            <person name="Aguilar M."/>
            <person name="Claverie J.M."/>
            <person name="Frickenhaus S."/>
            <person name="Gonzalez K."/>
            <person name="Herman E.K."/>
            <person name="Lin Y.C."/>
            <person name="Napier J."/>
            <person name="Ogata H."/>
            <person name="Sarno A.F."/>
            <person name="Shmutz J."/>
            <person name="Schroeder D."/>
            <person name="de Vargas C."/>
            <person name="Verret F."/>
            <person name="von Dassow P."/>
            <person name="Valentin K."/>
            <person name="Van de Peer Y."/>
            <person name="Wheeler G."/>
            <person name="Dacks J.B."/>
            <person name="Delwiche C.F."/>
            <person name="Dyhrman S.T."/>
            <person name="Glockner G."/>
            <person name="John U."/>
            <person name="Richards T."/>
            <person name="Worden A.Z."/>
            <person name="Zhang X."/>
            <person name="Grigoriev I.V."/>
            <person name="Allen A.E."/>
            <person name="Bidle K."/>
            <person name="Borodovsky M."/>
            <person name="Bowler C."/>
            <person name="Brownlee C."/>
            <person name="Cock J.M."/>
            <person name="Elias M."/>
            <person name="Gladyshev V.N."/>
            <person name="Groth M."/>
            <person name="Guda C."/>
            <person name="Hadaegh A."/>
            <person name="Iglesias-Rodriguez M.D."/>
            <person name="Jenkins J."/>
            <person name="Jones B.M."/>
            <person name="Lawson T."/>
            <person name="Leese F."/>
            <person name="Lindquist E."/>
            <person name="Lobanov A."/>
            <person name="Lomsadze A."/>
            <person name="Malik S.B."/>
            <person name="Marsh M.E."/>
            <person name="Mackinder L."/>
            <person name="Mock T."/>
            <person name="Mueller-Roeber B."/>
            <person name="Pagarete A."/>
            <person name="Parker M."/>
            <person name="Probert I."/>
            <person name="Quesneville H."/>
            <person name="Raines C."/>
            <person name="Rensing S.A."/>
            <person name="Riano-Pachon D.M."/>
            <person name="Richier S."/>
            <person name="Rokitta S."/>
            <person name="Shiraiwa Y."/>
            <person name="Soanes D.M."/>
            <person name="van der Giezen M."/>
            <person name="Wahlund T.M."/>
            <person name="Williams B."/>
            <person name="Wilson W."/>
            <person name="Wolfe G."/>
            <person name="Wurch L.L."/>
        </authorList>
    </citation>
    <scope>NUCLEOTIDE SEQUENCE</scope>
</reference>
<dbReference type="EnsemblProtists" id="EOD08583">
    <property type="protein sequence ID" value="EOD08583"/>
    <property type="gene ID" value="EMIHUDRAFT_453035"/>
</dbReference>
<dbReference type="SUPFAM" id="SSF51905">
    <property type="entry name" value="FAD/NAD(P)-binding domain"/>
    <property type="match status" value="1"/>
</dbReference>
<dbReference type="AlphaFoldDB" id="A0A0D3IBE8"/>
<keyword evidence="1" id="KW-0560">Oxidoreductase</keyword>
<organism evidence="3 4">
    <name type="scientific">Emiliania huxleyi (strain CCMP1516)</name>
    <dbReference type="NCBI Taxonomy" id="280463"/>
    <lineage>
        <taxon>Eukaryota</taxon>
        <taxon>Haptista</taxon>
        <taxon>Haptophyta</taxon>
        <taxon>Prymnesiophyceae</taxon>
        <taxon>Isochrysidales</taxon>
        <taxon>Noelaerhabdaceae</taxon>
        <taxon>Emiliania</taxon>
    </lineage>
</organism>
<dbReference type="GO" id="GO:0016491">
    <property type="term" value="F:oxidoreductase activity"/>
    <property type="evidence" value="ECO:0007669"/>
    <property type="project" value="UniProtKB-KW"/>
</dbReference>
<dbReference type="GeneID" id="17254755"/>
<dbReference type="eggNOG" id="ENOG502QWSD">
    <property type="taxonomic scope" value="Eukaryota"/>
</dbReference>
<dbReference type="Proteomes" id="UP000013827">
    <property type="component" value="Unassembled WGS sequence"/>
</dbReference>
<dbReference type="Gene3D" id="3.30.9.10">
    <property type="entry name" value="D-Amino Acid Oxidase, subunit A, domain 2"/>
    <property type="match status" value="1"/>
</dbReference>
<dbReference type="KEGG" id="ehx:EMIHUDRAFT_453035"/>
<evidence type="ECO:0000259" key="2">
    <source>
        <dbReference type="Pfam" id="PF01266"/>
    </source>
</evidence>
<reference evidence="3" key="2">
    <citation type="submission" date="2024-10" db="UniProtKB">
        <authorList>
            <consortium name="EnsemblProtists"/>
        </authorList>
    </citation>
    <scope>IDENTIFICATION</scope>
</reference>
<dbReference type="GO" id="GO:0005737">
    <property type="term" value="C:cytoplasm"/>
    <property type="evidence" value="ECO:0007669"/>
    <property type="project" value="TreeGrafter"/>
</dbReference>
<sequence length="340" mass="37334">MSWRTPCAAGHNMRRIAVIGSGITGVTTARALLARGFEVTVFDRHRYAAMETSFANGGQLSASNAEVWNSWSTLLKGIKWMTQRDAPLLVNPTPSWHKLSWMSEFVSQIPNYRSNTIDTVKLAITARELLIQHAEAYGFDFNREDRGILHVYEDPKEFAHATEVTKLYLEGGLERHAVSPEEIAQLEPALATKSSAFVGGFFTPSDFTGDIHRYTVGLATGIEEQGVNFELGTAVERLSHHAGGVDVVLARGEGESGAPQSETFDGVVVCAGVRSRDFAAQLGDRPGYSITVNMKDEASQRAAPWVSLLDDKAKIVTSDRFRIAGTAEFNGYNYDIRQES</sequence>
<dbReference type="InterPro" id="IPR006076">
    <property type="entry name" value="FAD-dep_OxRdtase"/>
</dbReference>
<proteinExistence type="predicted"/>
<evidence type="ECO:0000256" key="1">
    <source>
        <dbReference type="ARBA" id="ARBA00023002"/>
    </source>
</evidence>
<dbReference type="Pfam" id="PF01266">
    <property type="entry name" value="DAO"/>
    <property type="match status" value="1"/>
</dbReference>
<dbReference type="PANTHER" id="PTHR13847">
    <property type="entry name" value="SARCOSINE DEHYDROGENASE-RELATED"/>
    <property type="match status" value="1"/>
</dbReference>
<dbReference type="HOGENOM" id="CLU_007884_9_2_1"/>
<dbReference type="InterPro" id="IPR036188">
    <property type="entry name" value="FAD/NAD-bd_sf"/>
</dbReference>
<evidence type="ECO:0000313" key="3">
    <source>
        <dbReference type="EnsemblProtists" id="EOD08583"/>
    </source>
</evidence>
<protein>
    <recommendedName>
        <fullName evidence="2">FAD dependent oxidoreductase domain-containing protein</fullName>
    </recommendedName>
</protein>
<dbReference type="Gene3D" id="3.50.50.60">
    <property type="entry name" value="FAD/NAD(P)-binding domain"/>
    <property type="match status" value="2"/>
</dbReference>
<name>A0A0D3IBE8_EMIH1</name>
<feature type="domain" description="FAD dependent oxidoreductase" evidence="2">
    <location>
        <begin position="15"/>
        <end position="334"/>
    </location>
</feature>
<keyword evidence="4" id="KW-1185">Reference proteome</keyword>
<dbReference type="PANTHER" id="PTHR13847:SF289">
    <property type="entry name" value="GLYCINE OXIDASE"/>
    <property type="match status" value="1"/>
</dbReference>
<accession>A0A0D3IBE8</accession>
<evidence type="ECO:0000313" key="4">
    <source>
        <dbReference type="Proteomes" id="UP000013827"/>
    </source>
</evidence>